<protein>
    <submittedName>
        <fullName evidence="2">Uncharacterized protein</fullName>
    </submittedName>
</protein>
<dbReference type="OMA" id="LMDAYND"/>
<feature type="signal peptide" evidence="1">
    <location>
        <begin position="1"/>
        <end position="19"/>
    </location>
</feature>
<dbReference type="Gramene" id="Mp3g24560.1">
    <property type="protein sequence ID" value="Mp3g24560.1.cds1"/>
    <property type="gene ID" value="Mp3g24560"/>
</dbReference>
<keyword evidence="1" id="KW-0732">Signal</keyword>
<proteinExistence type="predicted"/>
<evidence type="ECO:0000313" key="3">
    <source>
        <dbReference type="Proteomes" id="UP000244005"/>
    </source>
</evidence>
<dbReference type="InterPro" id="IPR029167">
    <property type="entry name" value="Mug117"/>
</dbReference>
<evidence type="ECO:0000313" key="2">
    <source>
        <dbReference type="EMBL" id="PTQ27084.1"/>
    </source>
</evidence>
<dbReference type="EMBL" id="KZ772954">
    <property type="protein sequence ID" value="PTQ27084.1"/>
    <property type="molecule type" value="Genomic_DNA"/>
</dbReference>
<accession>A0A2R6VZP6</accession>
<reference evidence="3" key="1">
    <citation type="journal article" date="2017" name="Cell">
        <title>Insights into land plant evolution garnered from the Marchantia polymorpha genome.</title>
        <authorList>
            <person name="Bowman J.L."/>
            <person name="Kohchi T."/>
            <person name="Yamato K.T."/>
            <person name="Jenkins J."/>
            <person name="Shu S."/>
            <person name="Ishizaki K."/>
            <person name="Yamaoka S."/>
            <person name="Nishihama R."/>
            <person name="Nakamura Y."/>
            <person name="Berger F."/>
            <person name="Adam C."/>
            <person name="Aki S.S."/>
            <person name="Althoff F."/>
            <person name="Araki T."/>
            <person name="Arteaga-Vazquez M.A."/>
            <person name="Balasubrmanian S."/>
            <person name="Barry K."/>
            <person name="Bauer D."/>
            <person name="Boehm C.R."/>
            <person name="Briginshaw L."/>
            <person name="Caballero-Perez J."/>
            <person name="Catarino B."/>
            <person name="Chen F."/>
            <person name="Chiyoda S."/>
            <person name="Chovatia M."/>
            <person name="Davies K.M."/>
            <person name="Delmans M."/>
            <person name="Demura T."/>
            <person name="Dierschke T."/>
            <person name="Dolan L."/>
            <person name="Dorantes-Acosta A.E."/>
            <person name="Eklund D.M."/>
            <person name="Florent S.N."/>
            <person name="Flores-Sandoval E."/>
            <person name="Fujiyama A."/>
            <person name="Fukuzawa H."/>
            <person name="Galik B."/>
            <person name="Grimanelli D."/>
            <person name="Grimwood J."/>
            <person name="Grossniklaus U."/>
            <person name="Hamada T."/>
            <person name="Haseloff J."/>
            <person name="Hetherington A.J."/>
            <person name="Higo A."/>
            <person name="Hirakawa Y."/>
            <person name="Hundley H.N."/>
            <person name="Ikeda Y."/>
            <person name="Inoue K."/>
            <person name="Inoue S.I."/>
            <person name="Ishida S."/>
            <person name="Jia Q."/>
            <person name="Kakita M."/>
            <person name="Kanazawa T."/>
            <person name="Kawai Y."/>
            <person name="Kawashima T."/>
            <person name="Kennedy M."/>
            <person name="Kinose K."/>
            <person name="Kinoshita T."/>
            <person name="Kohara Y."/>
            <person name="Koide E."/>
            <person name="Komatsu K."/>
            <person name="Kopischke S."/>
            <person name="Kubo M."/>
            <person name="Kyozuka J."/>
            <person name="Lagercrantz U."/>
            <person name="Lin S.S."/>
            <person name="Lindquist E."/>
            <person name="Lipzen A.M."/>
            <person name="Lu C.W."/>
            <person name="De Luna E."/>
            <person name="Martienssen R.A."/>
            <person name="Minamino N."/>
            <person name="Mizutani M."/>
            <person name="Mizutani M."/>
            <person name="Mochizuki N."/>
            <person name="Monte I."/>
            <person name="Mosher R."/>
            <person name="Nagasaki H."/>
            <person name="Nakagami H."/>
            <person name="Naramoto S."/>
            <person name="Nishitani K."/>
            <person name="Ohtani M."/>
            <person name="Okamoto T."/>
            <person name="Okumura M."/>
            <person name="Phillips J."/>
            <person name="Pollak B."/>
            <person name="Reinders A."/>
            <person name="Rovekamp M."/>
            <person name="Sano R."/>
            <person name="Sawa S."/>
            <person name="Schmid M.W."/>
            <person name="Shirakawa M."/>
            <person name="Solano R."/>
            <person name="Spunde A."/>
            <person name="Suetsugu N."/>
            <person name="Sugano S."/>
            <person name="Sugiyama A."/>
            <person name="Sun R."/>
            <person name="Suzuki Y."/>
            <person name="Takenaka M."/>
            <person name="Takezawa D."/>
            <person name="Tomogane H."/>
            <person name="Tsuzuki M."/>
            <person name="Ueda T."/>
            <person name="Umeda M."/>
            <person name="Ward J.M."/>
            <person name="Watanabe Y."/>
            <person name="Yazaki K."/>
            <person name="Yokoyama R."/>
            <person name="Yoshitake Y."/>
            <person name="Yotsui I."/>
            <person name="Zachgo S."/>
            <person name="Schmutz J."/>
        </authorList>
    </citation>
    <scope>NUCLEOTIDE SEQUENCE [LARGE SCALE GENOMIC DNA]</scope>
    <source>
        <strain evidence="3">Tak-1</strain>
    </source>
</reference>
<dbReference type="Proteomes" id="UP000244005">
    <property type="component" value="Unassembled WGS sequence"/>
</dbReference>
<evidence type="ECO:0000256" key="1">
    <source>
        <dbReference type="SAM" id="SignalP"/>
    </source>
</evidence>
<gene>
    <name evidence="2" type="ORF">MARPO_0224s0001</name>
</gene>
<keyword evidence="3" id="KW-1185">Reference proteome</keyword>
<dbReference type="Pfam" id="PF15474">
    <property type="entry name" value="MU117"/>
    <property type="match status" value="1"/>
</dbReference>
<feature type="chain" id="PRO_5015357300" evidence="1">
    <location>
        <begin position="20"/>
        <end position="119"/>
    </location>
</feature>
<dbReference type="OrthoDB" id="1896086at2759"/>
<name>A0A2R6VZP6_MARPO</name>
<dbReference type="AlphaFoldDB" id="A0A2R6VZP6"/>
<sequence length="119" mass="12428">MKLILLALLGLAAVNTAVSTDSYSCAGSSLCKNLAQSDCDAARRAIVPGNRYFTGGSATSTGVCSGHCGLFVSGDLCDLTGDEMITAFDELRSRNCQKCGIKTYDDGCQFKADYVTGCT</sequence>
<organism evidence="2 3">
    <name type="scientific">Marchantia polymorpha</name>
    <name type="common">Common liverwort</name>
    <name type="synonym">Marchantia aquatica</name>
    <dbReference type="NCBI Taxonomy" id="3197"/>
    <lineage>
        <taxon>Eukaryota</taxon>
        <taxon>Viridiplantae</taxon>
        <taxon>Streptophyta</taxon>
        <taxon>Embryophyta</taxon>
        <taxon>Marchantiophyta</taxon>
        <taxon>Marchantiopsida</taxon>
        <taxon>Marchantiidae</taxon>
        <taxon>Marchantiales</taxon>
        <taxon>Marchantiaceae</taxon>
        <taxon>Marchantia</taxon>
    </lineage>
</organism>